<evidence type="ECO:0008006" key="3">
    <source>
        <dbReference type="Google" id="ProtNLM"/>
    </source>
</evidence>
<dbReference type="RefSeq" id="WP_010894316.1">
    <property type="nucleotide sequence ID" value="NC_002488.3"/>
</dbReference>
<name>Q9PCD1_XYLFA</name>
<proteinExistence type="predicted"/>
<dbReference type="EMBL" id="AE003849">
    <property type="protein sequence ID" value="AAF84656.1"/>
    <property type="molecule type" value="Genomic_DNA"/>
</dbReference>
<dbReference type="Proteomes" id="UP000000812">
    <property type="component" value="Chromosome"/>
</dbReference>
<evidence type="ECO:0000313" key="2">
    <source>
        <dbReference type="Proteomes" id="UP000000812"/>
    </source>
</evidence>
<dbReference type="AlphaFoldDB" id="Q9PCD1"/>
<organism evidence="1 2">
    <name type="scientific">Xylella fastidiosa (strain 9a5c)</name>
    <dbReference type="NCBI Taxonomy" id="160492"/>
    <lineage>
        <taxon>Bacteria</taxon>
        <taxon>Pseudomonadati</taxon>
        <taxon>Pseudomonadota</taxon>
        <taxon>Gammaproteobacteria</taxon>
        <taxon>Lysobacterales</taxon>
        <taxon>Lysobacteraceae</taxon>
        <taxon>Xylella</taxon>
    </lineage>
</organism>
<protein>
    <recommendedName>
        <fullName evidence="3">Transposase</fullName>
    </recommendedName>
</protein>
<sequence length="162" mass="18477">MPFHVQQDGRSRGEKKLGYAGLCKRLTAWRTDAPVHPLQQSLKDWGRAYANLFTKRADFPRFKKIRYRNSRNVLGTVKNVTVNQSCGKWYVSIQTADEITEPVHPSKLNVEIDADVTQLATQSDGTIYLPVNSFKSRQKSQISVRKDYLHKVTTTISKNPTP</sequence>
<dbReference type="KEGG" id="xfa:XF_1850"/>
<evidence type="ECO:0000313" key="1">
    <source>
        <dbReference type="EMBL" id="AAF84656.1"/>
    </source>
</evidence>
<accession>Q9PCD1</accession>
<gene>
    <name evidence="1" type="ordered locus">XF_1850</name>
</gene>
<reference evidence="1 2" key="1">
    <citation type="journal article" date="2000" name="Nature">
        <title>The genome sequence of the plant pathogen Xylella fastidiosa.</title>
        <authorList>
            <person name="Simpson A.J."/>
            <person name="Reinach F.C."/>
            <person name="Arruda P."/>
            <person name="Abreu F.A."/>
            <person name="Acencio M."/>
            <person name="Alvarenga R."/>
            <person name="Alves L.M."/>
            <person name="Araya J.E."/>
            <person name="Baia G.S."/>
            <person name="Baptista C.S."/>
            <person name="Barros M.H."/>
            <person name="Bonaccorsi E.D."/>
            <person name="Bordin S."/>
            <person name="Bove J.M."/>
            <person name="Briones M.R."/>
            <person name="Bueno M.R."/>
            <person name="Camargo A.A."/>
            <person name="Camargo L.E."/>
            <person name="Carraro D.M."/>
            <person name="Carrer H."/>
            <person name="Colauto N.B."/>
            <person name="Colombo C."/>
            <person name="Costa F.F."/>
            <person name="Costa M.C."/>
            <person name="Costa-Neto C.M."/>
            <person name="Coutinho L.L."/>
            <person name="Cristofani M."/>
            <person name="Dias-Neto E."/>
            <person name="Docena C."/>
            <person name="El-Dorry H."/>
            <person name="Facincani A.P."/>
            <person name="Ferreira A.J."/>
            <person name="Ferreira V.C."/>
            <person name="Ferro J.A."/>
            <person name="Fraga J.S."/>
            <person name="Franca S.C."/>
            <person name="Franco M.C."/>
            <person name="Frohme M."/>
            <person name="Furlan L.R."/>
            <person name="Garnier M."/>
            <person name="Goldman G.H."/>
            <person name="Goldman M.H."/>
            <person name="Gomes S.L."/>
            <person name="Gruber A."/>
            <person name="Ho P.L."/>
            <person name="Hoheisel J.D."/>
            <person name="Junqueira M.L."/>
            <person name="Kemper E.L."/>
            <person name="Kitajima J.P."/>
            <person name="Krieger J.E."/>
            <person name="Kuramae E.E."/>
            <person name="Laigret F."/>
            <person name="Lambais M.R."/>
            <person name="Leite L.C."/>
            <person name="Lemos E.G."/>
            <person name="Lemos M.V."/>
            <person name="Lopes S.A."/>
            <person name="Lopes C.R."/>
            <person name="Machado J.A."/>
            <person name="Machado M.A."/>
            <person name="Madeira A.M."/>
            <person name="Madeira H.M."/>
            <person name="Marino C.L."/>
            <person name="Marques M.V."/>
            <person name="Martins E.A."/>
            <person name="Martins E.M."/>
            <person name="Matsukuma A.Y."/>
            <person name="Menck C.F."/>
            <person name="Miracca E.C."/>
            <person name="Miyaki C.Y."/>
            <person name="Monteriro-Vitorello C.B."/>
            <person name="Moon D.H."/>
            <person name="Nagai M.A."/>
            <person name="Nascimento A.L."/>
            <person name="Netto L.E."/>
            <person name="Nhani A.Jr."/>
            <person name="Nobrega F.G."/>
            <person name="Nunes L.R."/>
            <person name="Oliveira M.A."/>
            <person name="de Oliveira M.C."/>
            <person name="de Oliveira R.C."/>
            <person name="Palmieri D.A."/>
            <person name="Paris A."/>
            <person name="Peixoto B.R."/>
            <person name="Pereira G.A."/>
            <person name="Pereira H.A.Jr."/>
            <person name="Pesquero J.B."/>
            <person name="Quaggio R.B."/>
            <person name="Roberto P.G."/>
            <person name="Rodrigues V."/>
            <person name="de M Rosa A.J."/>
            <person name="de Rosa V.E.Jr."/>
            <person name="de Sa R.G."/>
            <person name="Santelli R.V."/>
            <person name="Sawasaki H.E."/>
            <person name="da Silva A.C."/>
            <person name="da Silva A.M."/>
            <person name="da Silva F.R."/>
            <person name="da Silva W.A.Jr."/>
            <person name="da Silveira J.F."/>
            <person name="Silvestri M.L."/>
            <person name="Siqueira W.J."/>
            <person name="de Souza A.A."/>
            <person name="de Souza A.P."/>
            <person name="Terenzi M.F."/>
            <person name="Truffi D."/>
            <person name="Tsai S.M."/>
            <person name="Tsuhako M.H."/>
            <person name="Vallada H."/>
            <person name="Van Sluys M.A."/>
            <person name="Verjovski-Almeida S."/>
            <person name="Vettore A.L."/>
            <person name="Zago M.A."/>
            <person name="Zatz M."/>
            <person name="Meidanis J."/>
            <person name="Setubal J.C."/>
        </authorList>
    </citation>
    <scope>NUCLEOTIDE SEQUENCE [LARGE SCALE GENOMIC DNA]</scope>
    <source>
        <strain evidence="1 2">9a5c</strain>
    </source>
</reference>
<dbReference type="STRING" id="160492.XF_1850"/>
<dbReference type="HOGENOM" id="CLU_1634754_0_0_6"/>
<dbReference type="PIR" id="B82630">
    <property type="entry name" value="B82630"/>
</dbReference>
<dbReference type="eggNOG" id="COG0675">
    <property type="taxonomic scope" value="Bacteria"/>
</dbReference>